<sequence length="199" mass="22932">MPANCRCHTVQQFNEGVYQFIIASDMKDIAPDDKMKTDEKKKKTSKRKKKAAEKLGQREHDKESGVARGIDFHFVSNVINFDFPKSTDVYIHRVGRTARGFNKGTAISFATPMEKETADKVHKELEELIGKDTILPYHVRISDFEGFLLRTRDALSACSRAVIRETRLAEIKQEILRSKQLEAYFAKNPRERQILENDK</sequence>
<evidence type="ECO:0000313" key="2">
    <source>
        <dbReference type="WBParaSite" id="JU765_v2.g4333.t1"/>
    </source>
</evidence>
<dbReference type="Proteomes" id="UP000887576">
    <property type="component" value="Unplaced"/>
</dbReference>
<dbReference type="WBParaSite" id="JU765_v2.g4333.t1">
    <property type="protein sequence ID" value="JU765_v2.g4333.t1"/>
    <property type="gene ID" value="JU765_v2.g4333"/>
</dbReference>
<organism evidence="1 2">
    <name type="scientific">Panagrolaimus sp. JU765</name>
    <dbReference type="NCBI Taxonomy" id="591449"/>
    <lineage>
        <taxon>Eukaryota</taxon>
        <taxon>Metazoa</taxon>
        <taxon>Ecdysozoa</taxon>
        <taxon>Nematoda</taxon>
        <taxon>Chromadorea</taxon>
        <taxon>Rhabditida</taxon>
        <taxon>Tylenchina</taxon>
        <taxon>Panagrolaimomorpha</taxon>
        <taxon>Panagrolaimoidea</taxon>
        <taxon>Panagrolaimidae</taxon>
        <taxon>Panagrolaimus</taxon>
    </lineage>
</organism>
<accession>A0AC34R8I3</accession>
<reference evidence="2" key="1">
    <citation type="submission" date="2022-11" db="UniProtKB">
        <authorList>
            <consortium name="WormBaseParasite"/>
        </authorList>
    </citation>
    <scope>IDENTIFICATION</scope>
</reference>
<proteinExistence type="predicted"/>
<protein>
    <submittedName>
        <fullName evidence="2">ATP-dependent RNA helicase</fullName>
    </submittedName>
</protein>
<evidence type="ECO:0000313" key="1">
    <source>
        <dbReference type="Proteomes" id="UP000887576"/>
    </source>
</evidence>
<name>A0AC34R8I3_9BILA</name>